<keyword evidence="3" id="KW-1185">Reference proteome</keyword>
<evidence type="ECO:0000256" key="1">
    <source>
        <dbReference type="SAM" id="MobiDB-lite"/>
    </source>
</evidence>
<gene>
    <name evidence="2" type="ORF">QQX98_005762</name>
</gene>
<proteinExistence type="predicted"/>
<protein>
    <submittedName>
        <fullName evidence="2">Uncharacterized protein</fullName>
    </submittedName>
</protein>
<feature type="region of interest" description="Disordered" evidence="1">
    <location>
        <begin position="1"/>
        <end position="129"/>
    </location>
</feature>
<name>A0ABR1H3D0_9HYPO</name>
<sequence length="423" mass="46511">MSLLDPLSFSQHSRPGKRKQPSATASSNADDPSSSIVSRPAHLPQDSINPLSHTPGMVYQFATAGLAETDEDPSQLIPDFPHRGLGRAAGLGRDVESDSDPETDDDGTKEKDKKSKKKNATVRGRGRGGPYEVLLQSVHQLIDQGDIDKAARAYGLLLQMRPGGAVVDVRRHSLWAIGAEILMRQGEQPRGINSDGDTDHDDLGVTSGGLRRWGRAANMNKVKAYFDTLIQQHPYDYKHPRVICAVDFWVAMLSYEIYNAHTEHVIALDRAVNAVEDEARQSVGIDDSYGSEEPEAREGQLKRRKEELRLQALATMRAITKRMGGLMQDLPYSRNHDLLRLRAMASLYVADLVVPVADVSSLGIHEAQHARQMEQQIARDSLMEIVNKGGQLDEAALAILYPSEEGGKDTAVPLYSSLPIRGL</sequence>
<feature type="compositionally biased region" description="Basic and acidic residues" evidence="1">
    <location>
        <begin position="294"/>
        <end position="303"/>
    </location>
</feature>
<dbReference type="PANTHER" id="PTHR28244">
    <property type="entry name" value="RNA POLYMERASE I-SPECIFIC TRANSCRIPTION INITIATION FACTOR RRN11"/>
    <property type="match status" value="1"/>
</dbReference>
<evidence type="ECO:0000313" key="3">
    <source>
        <dbReference type="Proteomes" id="UP001498476"/>
    </source>
</evidence>
<evidence type="ECO:0000313" key="2">
    <source>
        <dbReference type="EMBL" id="KAK7415618.1"/>
    </source>
</evidence>
<feature type="compositionally biased region" description="Basic residues" evidence="1">
    <location>
        <begin position="114"/>
        <end position="126"/>
    </location>
</feature>
<reference evidence="2 3" key="1">
    <citation type="journal article" date="2025" name="Microbiol. Resour. Announc.">
        <title>Draft genome sequences for Neonectria magnoliae and Neonectria punicea, canker pathogens of Liriodendron tulipifera and Acer saccharum in West Virginia.</title>
        <authorList>
            <person name="Petronek H.M."/>
            <person name="Kasson M.T."/>
            <person name="Metheny A.M."/>
            <person name="Stauder C.M."/>
            <person name="Lovett B."/>
            <person name="Lynch S.C."/>
            <person name="Garnas J.R."/>
            <person name="Kasson L.R."/>
            <person name="Stajich J.E."/>
        </authorList>
    </citation>
    <scope>NUCLEOTIDE SEQUENCE [LARGE SCALE GENOMIC DNA]</scope>
    <source>
        <strain evidence="2 3">NRRL 64653</strain>
    </source>
</reference>
<feature type="region of interest" description="Disordered" evidence="1">
    <location>
        <begin position="283"/>
        <end position="303"/>
    </location>
</feature>
<organism evidence="2 3">
    <name type="scientific">Neonectria punicea</name>
    <dbReference type="NCBI Taxonomy" id="979145"/>
    <lineage>
        <taxon>Eukaryota</taxon>
        <taxon>Fungi</taxon>
        <taxon>Dikarya</taxon>
        <taxon>Ascomycota</taxon>
        <taxon>Pezizomycotina</taxon>
        <taxon>Sordariomycetes</taxon>
        <taxon>Hypocreomycetidae</taxon>
        <taxon>Hypocreales</taxon>
        <taxon>Nectriaceae</taxon>
        <taxon>Neonectria</taxon>
    </lineage>
</organism>
<dbReference type="Proteomes" id="UP001498476">
    <property type="component" value="Unassembled WGS sequence"/>
</dbReference>
<comment type="caution">
    <text evidence="2">The sequence shown here is derived from an EMBL/GenBank/DDBJ whole genome shotgun (WGS) entry which is preliminary data.</text>
</comment>
<feature type="compositionally biased region" description="Polar residues" evidence="1">
    <location>
        <begin position="21"/>
        <end position="37"/>
    </location>
</feature>
<accession>A0ABR1H3D0</accession>
<dbReference type="EMBL" id="JAZAVJ010000080">
    <property type="protein sequence ID" value="KAK7415618.1"/>
    <property type="molecule type" value="Genomic_DNA"/>
</dbReference>
<dbReference type="PANTHER" id="PTHR28244:SF1">
    <property type="entry name" value="RNA POLYMERASE I-SPECIFIC TRANSCRIPTION INITIATION FACTOR RRN11"/>
    <property type="match status" value="1"/>
</dbReference>
<dbReference type="InterPro" id="IPR053029">
    <property type="entry name" value="RNA_pol_I-specific_init_factor"/>
</dbReference>